<keyword evidence="14 18" id="KW-0472">Membrane</keyword>
<dbReference type="SUPFAM" id="SSF55874">
    <property type="entry name" value="ATPase domain of HSP90 chaperone/DNA topoisomerase II/histidine kinase"/>
    <property type="match status" value="1"/>
</dbReference>
<name>A0A3N7JNN8_9BURK</name>
<dbReference type="InterPro" id="IPR003594">
    <property type="entry name" value="HATPase_dom"/>
</dbReference>
<dbReference type="FunFam" id="1.10.287.130:FF:000004">
    <property type="entry name" value="Ethylene receptor 1"/>
    <property type="match status" value="1"/>
</dbReference>
<dbReference type="SMART" id="SM00387">
    <property type="entry name" value="HATPase_c"/>
    <property type="match status" value="1"/>
</dbReference>
<feature type="modified residue" description="4-aspartylphosphate" evidence="17">
    <location>
        <position position="610"/>
    </location>
</feature>
<evidence type="ECO:0000256" key="1">
    <source>
        <dbReference type="ARBA" id="ARBA00000085"/>
    </source>
</evidence>
<reference evidence="22 23" key="2">
    <citation type="submission" date="2018-12" db="EMBL/GenBank/DDBJ databases">
        <title>Rhizobacter gummiphilus sp. nov., a rubber-degrading bacterium isolated from the soil of a botanical garden in Japan.</title>
        <authorList>
            <person name="Shunsuke S.S."/>
        </authorList>
    </citation>
    <scope>NUCLEOTIDE SEQUENCE [LARGE SCALE GENOMIC DNA]</scope>
    <source>
        <strain evidence="22 23">S-16</strain>
    </source>
</reference>
<sequence>MTRHILMRYAALRPGGATQRVSRGNEMLSRVSIKLKVLIAPLAVMLLFIAVSTGAISLLRSQGEAFRDVVGGAFDAATASSRMSLAVARIHSDIIRHLDLGGTRQNTESLKELHASLPQQFDRVESMLQSIETNAPAIDHDLLHDLSDLLAVYRIVALHITQASDSSPTQLSSLMAHYSQLDAYMNRLADLTIRAAKDRQQRTQSFVDRTAAALALTVIAVFAVGIAATWFIGRAISRPLTEMTGVMTRLADGDYDITVPAMGRRDEVGEMADAVEVFRQASIRLHQRDSELAQTVEHLAQARDHAAEASRAKSEFLASMSHELRTPLNAVLGYAQLLQWEPGLSPRQATGLSTIEKSGQHLLTLIDDILDLAKIEAGKLELNVAPLELQPFLQGIGDIIRVRTQQKGVGFAIDATHLPATVVADEKQLRQVLLNLLGNAAKFTDQGSVRLKVQCVSQEESAAVLHFEVIDSGVGVSADDMKTLFRPFQQVGAMERRRGGTGLGLAISRQLVRLMGGDIGVESDLGHGSRFWFELRLPLARKQAAIIADRIATGYEGERKSVLVVDDVEENRALLVDMLRPLGFLTYEAHNGHEGVERALVLRPDMIFMDNVMPVMSGLDATRRLRGMPDFQNVPVIAISASASKADKDKAVEAGATDFLPKPFRAAQLLSLLERHLGIRFTMR</sequence>
<evidence type="ECO:0000256" key="11">
    <source>
        <dbReference type="ARBA" id="ARBA00022989"/>
    </source>
</evidence>
<evidence type="ECO:0000256" key="12">
    <source>
        <dbReference type="ARBA" id="ARBA00023012"/>
    </source>
</evidence>
<dbReference type="InterPro" id="IPR011006">
    <property type="entry name" value="CheY-like_superfamily"/>
</dbReference>
<evidence type="ECO:0000256" key="10">
    <source>
        <dbReference type="ARBA" id="ARBA00022840"/>
    </source>
</evidence>
<dbReference type="SUPFAM" id="SSF158472">
    <property type="entry name" value="HAMP domain-like"/>
    <property type="match status" value="1"/>
</dbReference>
<dbReference type="PROSITE" id="PS50109">
    <property type="entry name" value="HIS_KIN"/>
    <property type="match status" value="1"/>
</dbReference>
<comment type="caution">
    <text evidence="22">The sequence shown here is derived from an EMBL/GenBank/DDBJ whole genome shotgun (WGS) entry which is preliminary data.</text>
</comment>
<evidence type="ECO:0000256" key="17">
    <source>
        <dbReference type="PROSITE-ProRule" id="PRU00169"/>
    </source>
</evidence>
<dbReference type="GO" id="GO:0005524">
    <property type="term" value="F:ATP binding"/>
    <property type="evidence" value="ECO:0007669"/>
    <property type="project" value="UniProtKB-KW"/>
</dbReference>
<evidence type="ECO:0000256" key="7">
    <source>
        <dbReference type="ARBA" id="ARBA00022729"/>
    </source>
</evidence>
<dbReference type="Gene3D" id="3.40.50.2300">
    <property type="match status" value="1"/>
</dbReference>
<evidence type="ECO:0000256" key="14">
    <source>
        <dbReference type="ARBA" id="ARBA00023136"/>
    </source>
</evidence>
<evidence type="ECO:0000256" key="8">
    <source>
        <dbReference type="ARBA" id="ARBA00022741"/>
    </source>
</evidence>
<feature type="transmembrane region" description="Helical" evidence="18">
    <location>
        <begin position="211"/>
        <end position="233"/>
    </location>
</feature>
<dbReference type="InterPro" id="IPR036097">
    <property type="entry name" value="HisK_dim/P_sf"/>
</dbReference>
<keyword evidence="11 18" id="KW-1133">Transmembrane helix</keyword>
<evidence type="ECO:0000256" key="6">
    <source>
        <dbReference type="ARBA" id="ARBA00022692"/>
    </source>
</evidence>
<feature type="domain" description="Histidine kinase" evidence="19">
    <location>
        <begin position="319"/>
        <end position="539"/>
    </location>
</feature>
<dbReference type="AlphaFoldDB" id="A0A3N7JNN8"/>
<dbReference type="EMBL" id="QUSW01000006">
    <property type="protein sequence ID" value="RQP22759.1"/>
    <property type="molecule type" value="Genomic_DNA"/>
</dbReference>
<dbReference type="CDD" id="cd06225">
    <property type="entry name" value="HAMP"/>
    <property type="match status" value="1"/>
</dbReference>
<evidence type="ECO:0000313" key="23">
    <source>
        <dbReference type="Proteomes" id="UP000267464"/>
    </source>
</evidence>
<evidence type="ECO:0000256" key="5">
    <source>
        <dbReference type="ARBA" id="ARBA00022679"/>
    </source>
</evidence>
<dbReference type="FunFam" id="3.30.565.10:FF:000010">
    <property type="entry name" value="Sensor histidine kinase RcsC"/>
    <property type="match status" value="1"/>
</dbReference>
<evidence type="ECO:0000259" key="21">
    <source>
        <dbReference type="PROSITE" id="PS50885"/>
    </source>
</evidence>
<evidence type="ECO:0000256" key="13">
    <source>
        <dbReference type="ARBA" id="ARBA00023026"/>
    </source>
</evidence>
<evidence type="ECO:0000259" key="19">
    <source>
        <dbReference type="PROSITE" id="PS50109"/>
    </source>
</evidence>
<dbReference type="PROSITE" id="PS50110">
    <property type="entry name" value="RESPONSE_REGULATORY"/>
    <property type="match status" value="1"/>
</dbReference>
<evidence type="ECO:0000313" key="22">
    <source>
        <dbReference type="EMBL" id="RQP22759.1"/>
    </source>
</evidence>
<dbReference type="InterPro" id="IPR036890">
    <property type="entry name" value="HATPase_C_sf"/>
</dbReference>
<dbReference type="Proteomes" id="UP000267464">
    <property type="component" value="Unassembled WGS sequence"/>
</dbReference>
<organism evidence="22 23">
    <name type="scientific">Piscinibacter terrae</name>
    <dbReference type="NCBI Taxonomy" id="2496871"/>
    <lineage>
        <taxon>Bacteria</taxon>
        <taxon>Pseudomonadati</taxon>
        <taxon>Pseudomonadota</taxon>
        <taxon>Betaproteobacteria</taxon>
        <taxon>Burkholderiales</taxon>
        <taxon>Sphaerotilaceae</taxon>
        <taxon>Piscinibacter</taxon>
    </lineage>
</organism>
<dbReference type="Gene3D" id="3.30.565.10">
    <property type="entry name" value="Histidine kinase-like ATPase, C-terminal domain"/>
    <property type="match status" value="1"/>
</dbReference>
<dbReference type="InterPro" id="IPR005467">
    <property type="entry name" value="His_kinase_dom"/>
</dbReference>
<dbReference type="SMART" id="SM00448">
    <property type="entry name" value="REC"/>
    <property type="match status" value="1"/>
</dbReference>
<feature type="domain" description="HAMP" evidence="21">
    <location>
        <begin position="234"/>
        <end position="287"/>
    </location>
</feature>
<dbReference type="InterPro" id="IPR004358">
    <property type="entry name" value="Sig_transdc_His_kin-like_C"/>
</dbReference>
<feature type="domain" description="Response regulatory" evidence="20">
    <location>
        <begin position="561"/>
        <end position="677"/>
    </location>
</feature>
<keyword evidence="4 17" id="KW-0597">Phosphoprotein</keyword>
<dbReference type="InterPro" id="IPR003660">
    <property type="entry name" value="HAMP_dom"/>
</dbReference>
<dbReference type="SUPFAM" id="SSF47384">
    <property type="entry name" value="Homodimeric domain of signal transducing histidine kinase"/>
    <property type="match status" value="1"/>
</dbReference>
<dbReference type="CDD" id="cd00082">
    <property type="entry name" value="HisKA"/>
    <property type="match status" value="1"/>
</dbReference>
<dbReference type="GO" id="GO:0016020">
    <property type="term" value="C:membrane"/>
    <property type="evidence" value="ECO:0007669"/>
    <property type="project" value="UniProtKB-SubCell"/>
</dbReference>
<keyword evidence="7" id="KW-0732">Signal</keyword>
<dbReference type="Pfam" id="PF00512">
    <property type="entry name" value="HisKA"/>
    <property type="match status" value="1"/>
</dbReference>
<dbReference type="CDD" id="cd16922">
    <property type="entry name" value="HATPase_EvgS-ArcB-TorS-like"/>
    <property type="match status" value="1"/>
</dbReference>
<evidence type="ECO:0000256" key="18">
    <source>
        <dbReference type="SAM" id="Phobius"/>
    </source>
</evidence>
<keyword evidence="23" id="KW-1185">Reference proteome</keyword>
<accession>A0A3N7JNN8</accession>
<comment type="catalytic activity">
    <reaction evidence="1">
        <text>ATP + protein L-histidine = ADP + protein N-phospho-L-histidine.</text>
        <dbReference type="EC" id="2.7.13.3"/>
    </reaction>
</comment>
<dbReference type="SMART" id="SM00304">
    <property type="entry name" value="HAMP"/>
    <property type="match status" value="1"/>
</dbReference>
<dbReference type="InterPro" id="IPR003661">
    <property type="entry name" value="HisK_dim/P_dom"/>
</dbReference>
<gene>
    <name evidence="22" type="ORF">DZC73_20905</name>
</gene>
<dbReference type="InterPro" id="IPR001789">
    <property type="entry name" value="Sig_transdc_resp-reg_receiver"/>
</dbReference>
<dbReference type="Gene3D" id="1.10.287.130">
    <property type="match status" value="1"/>
</dbReference>
<keyword evidence="13" id="KW-0843">Virulence</keyword>
<dbReference type="Pfam" id="PF00672">
    <property type="entry name" value="HAMP"/>
    <property type="match status" value="1"/>
</dbReference>
<dbReference type="SUPFAM" id="SSF52172">
    <property type="entry name" value="CheY-like"/>
    <property type="match status" value="1"/>
</dbReference>
<comment type="function">
    <text evidence="15">Member of the two-component regulatory system BvgS/BvgA. Phosphorylates BvgA via a four-step phosphorelay in response to environmental signals.</text>
</comment>
<protein>
    <recommendedName>
        <fullName evidence="16">Virulence sensor protein BvgS</fullName>
        <ecNumber evidence="3">2.7.13.3</ecNumber>
    </recommendedName>
</protein>
<reference evidence="22 23" key="1">
    <citation type="submission" date="2018-08" db="EMBL/GenBank/DDBJ databases">
        <authorList>
            <person name="Khan S.A."/>
            <person name="Jeon C.O."/>
            <person name="Chun B.H."/>
            <person name="Jeong S.E."/>
        </authorList>
    </citation>
    <scope>NUCLEOTIDE SEQUENCE [LARGE SCALE GENOMIC DNA]</scope>
    <source>
        <strain evidence="22 23">S-16</strain>
    </source>
</reference>
<dbReference type="GO" id="GO:0000155">
    <property type="term" value="F:phosphorelay sensor kinase activity"/>
    <property type="evidence" value="ECO:0007669"/>
    <property type="project" value="InterPro"/>
</dbReference>
<keyword evidence="6 18" id="KW-0812">Transmembrane</keyword>
<dbReference type="Pfam" id="PF00072">
    <property type="entry name" value="Response_reg"/>
    <property type="match status" value="1"/>
</dbReference>
<keyword evidence="5" id="KW-0808">Transferase</keyword>
<evidence type="ECO:0000256" key="4">
    <source>
        <dbReference type="ARBA" id="ARBA00022553"/>
    </source>
</evidence>
<keyword evidence="12" id="KW-0902">Two-component regulatory system</keyword>
<evidence type="ECO:0000256" key="2">
    <source>
        <dbReference type="ARBA" id="ARBA00004370"/>
    </source>
</evidence>
<keyword evidence="8" id="KW-0547">Nucleotide-binding</keyword>
<dbReference type="EC" id="2.7.13.3" evidence="3"/>
<comment type="subcellular location">
    <subcellularLocation>
        <location evidence="2">Membrane</location>
    </subcellularLocation>
</comment>
<dbReference type="PANTHER" id="PTHR45339:SF1">
    <property type="entry name" value="HYBRID SIGNAL TRANSDUCTION HISTIDINE KINASE J"/>
    <property type="match status" value="1"/>
</dbReference>
<evidence type="ECO:0000259" key="20">
    <source>
        <dbReference type="PROSITE" id="PS50110"/>
    </source>
</evidence>
<dbReference type="PANTHER" id="PTHR45339">
    <property type="entry name" value="HYBRID SIGNAL TRANSDUCTION HISTIDINE KINASE J"/>
    <property type="match status" value="1"/>
</dbReference>
<dbReference type="SMART" id="SM00388">
    <property type="entry name" value="HisKA"/>
    <property type="match status" value="1"/>
</dbReference>
<dbReference type="Pfam" id="PF02518">
    <property type="entry name" value="HATPase_c"/>
    <property type="match status" value="1"/>
</dbReference>
<evidence type="ECO:0000256" key="15">
    <source>
        <dbReference type="ARBA" id="ARBA00058004"/>
    </source>
</evidence>
<dbReference type="PRINTS" id="PR00344">
    <property type="entry name" value="BCTRLSENSOR"/>
</dbReference>
<dbReference type="Gene3D" id="1.10.8.500">
    <property type="entry name" value="HAMP domain in histidine kinase"/>
    <property type="match status" value="1"/>
</dbReference>
<proteinExistence type="predicted"/>
<keyword evidence="9" id="KW-0418">Kinase</keyword>
<evidence type="ECO:0000256" key="9">
    <source>
        <dbReference type="ARBA" id="ARBA00022777"/>
    </source>
</evidence>
<dbReference type="CDD" id="cd17546">
    <property type="entry name" value="REC_hyHK_CKI1_RcsC-like"/>
    <property type="match status" value="1"/>
</dbReference>
<keyword evidence="10" id="KW-0067">ATP-binding</keyword>
<dbReference type="PROSITE" id="PS50885">
    <property type="entry name" value="HAMP"/>
    <property type="match status" value="1"/>
</dbReference>
<evidence type="ECO:0000256" key="3">
    <source>
        <dbReference type="ARBA" id="ARBA00012438"/>
    </source>
</evidence>
<evidence type="ECO:0000256" key="16">
    <source>
        <dbReference type="ARBA" id="ARBA00070152"/>
    </source>
</evidence>
<feature type="transmembrane region" description="Helical" evidence="18">
    <location>
        <begin position="37"/>
        <end position="59"/>
    </location>
</feature>